<gene>
    <name evidence="2" type="ORF">CLF_108634</name>
</gene>
<keyword evidence="3" id="KW-1185">Reference proteome</keyword>
<evidence type="ECO:0000256" key="1">
    <source>
        <dbReference type="SAM" id="MobiDB-lite"/>
    </source>
</evidence>
<protein>
    <submittedName>
        <fullName evidence="2">Uncharacterized protein</fullName>
    </submittedName>
</protein>
<reference evidence="2" key="1">
    <citation type="journal article" date="2011" name="Genome Biol.">
        <title>The draft genome of the carcinogenic human liver fluke Clonorchis sinensis.</title>
        <authorList>
            <person name="Wang X."/>
            <person name="Chen W."/>
            <person name="Huang Y."/>
            <person name="Sun J."/>
            <person name="Men J."/>
            <person name="Liu H."/>
            <person name="Luo F."/>
            <person name="Guo L."/>
            <person name="Lv X."/>
            <person name="Deng C."/>
            <person name="Zhou C."/>
            <person name="Fan Y."/>
            <person name="Li X."/>
            <person name="Huang L."/>
            <person name="Hu Y."/>
            <person name="Liang C."/>
            <person name="Hu X."/>
            <person name="Xu J."/>
            <person name="Yu X."/>
        </authorList>
    </citation>
    <scope>NUCLEOTIDE SEQUENCE [LARGE SCALE GENOMIC DNA]</scope>
    <source>
        <strain evidence="2">Henan</strain>
    </source>
</reference>
<organism evidence="2 3">
    <name type="scientific">Clonorchis sinensis</name>
    <name type="common">Chinese liver fluke</name>
    <dbReference type="NCBI Taxonomy" id="79923"/>
    <lineage>
        <taxon>Eukaryota</taxon>
        <taxon>Metazoa</taxon>
        <taxon>Spiralia</taxon>
        <taxon>Lophotrochozoa</taxon>
        <taxon>Platyhelminthes</taxon>
        <taxon>Trematoda</taxon>
        <taxon>Digenea</taxon>
        <taxon>Opisthorchiida</taxon>
        <taxon>Opisthorchiata</taxon>
        <taxon>Opisthorchiidae</taxon>
        <taxon>Clonorchis</taxon>
    </lineage>
</organism>
<dbReference type="EMBL" id="DF143337">
    <property type="protein sequence ID" value="GAA52693.1"/>
    <property type="molecule type" value="Genomic_DNA"/>
</dbReference>
<sequence>MMEYFVDQFIENIYAPTNTFISPVLCRYATKGVRLRCSMVQREEFSRKAPVTPSLTIWKGFFIQMLQLKAAKPVFTYNCNRILTLGAKVPLSNCAISNIVYRFTSGAYFGRMEHFIREFQRDRQDEQTINHSVKAFFSADCNALERNQNLEPQECFDNREQLVRLLEPLLKQLKHGAVFVQHIQLKNIMNKRFSWGVVEFTLKTILVCKRMYFVKTMRNLSVFQILDAPPPLGRIVVAFAACLHLHKGCGSMEDTHNHGRDCLQTKSGWSLYRTQRQTEHKIPSTARLLDLKTTQIKEYAVRKDDRSAPAQGGWTQNAKRNRQSIRGEALNRSDTCRDVSHIHPPTTDATKSFKNLPRTNFTSGRSHTKIGLRGFSVVALQGIASFGTNISARRKKPTRRMRPKIIVKSDSPLRMKPMQRTLKKYTTGPNTVLLVNV</sequence>
<name>G7YIB0_CLOSI</name>
<dbReference type="Proteomes" id="UP000008909">
    <property type="component" value="Unassembled WGS sequence"/>
</dbReference>
<proteinExistence type="predicted"/>
<evidence type="ECO:0000313" key="2">
    <source>
        <dbReference type="EMBL" id="GAA52693.1"/>
    </source>
</evidence>
<accession>G7YIB0</accession>
<reference key="2">
    <citation type="submission" date="2011-10" db="EMBL/GenBank/DDBJ databases">
        <title>The genome and transcriptome sequence of Clonorchis sinensis provide insights into the carcinogenic liver fluke.</title>
        <authorList>
            <person name="Wang X."/>
            <person name="Huang Y."/>
            <person name="Chen W."/>
            <person name="Liu H."/>
            <person name="Guo L."/>
            <person name="Chen Y."/>
            <person name="Luo F."/>
            <person name="Zhou W."/>
            <person name="Sun J."/>
            <person name="Mao Q."/>
            <person name="Liang P."/>
            <person name="Zhou C."/>
            <person name="Tian Y."/>
            <person name="Men J."/>
            <person name="Lv X."/>
            <person name="Huang L."/>
            <person name="Zhou J."/>
            <person name="Hu Y."/>
            <person name="Li R."/>
            <person name="Zhang F."/>
            <person name="Lei H."/>
            <person name="Li X."/>
            <person name="Hu X."/>
            <person name="Liang C."/>
            <person name="Xu J."/>
            <person name="Wu Z."/>
            <person name="Yu X."/>
        </authorList>
    </citation>
    <scope>NUCLEOTIDE SEQUENCE</scope>
    <source>
        <strain>Henan</strain>
    </source>
</reference>
<dbReference type="AlphaFoldDB" id="G7YIB0"/>
<feature type="region of interest" description="Disordered" evidence="1">
    <location>
        <begin position="302"/>
        <end position="321"/>
    </location>
</feature>
<evidence type="ECO:0000313" key="3">
    <source>
        <dbReference type="Proteomes" id="UP000008909"/>
    </source>
</evidence>